<dbReference type="GeneID" id="5708691"/>
<dbReference type="InterPro" id="IPR010268">
    <property type="entry name" value="PaREP1"/>
</dbReference>
<name>A8M946_CALMQ</name>
<protein>
    <submittedName>
        <fullName evidence="1">PaREP1 protein</fullName>
    </submittedName>
</protein>
<dbReference type="OrthoDB" id="42171at2157"/>
<dbReference type="AlphaFoldDB" id="A8M946"/>
<dbReference type="PANTHER" id="PTHR34237">
    <property type="entry name" value="PAREP8-RELATED"/>
    <property type="match status" value="1"/>
</dbReference>
<dbReference type="KEGG" id="cma:Cmaq_1440"/>
<accession>A8M946</accession>
<dbReference type="EMBL" id="CP000852">
    <property type="protein sequence ID" value="ABW02265.1"/>
    <property type="molecule type" value="Genomic_DNA"/>
</dbReference>
<dbReference type="HOGENOM" id="CLU_115256_0_0_2"/>
<organism evidence="1 2">
    <name type="scientific">Caldivirga maquilingensis (strain ATCC 700844 / DSM 13496 / JCM 10307 / IC-167)</name>
    <dbReference type="NCBI Taxonomy" id="397948"/>
    <lineage>
        <taxon>Archaea</taxon>
        <taxon>Thermoproteota</taxon>
        <taxon>Thermoprotei</taxon>
        <taxon>Thermoproteales</taxon>
        <taxon>Thermoproteaceae</taxon>
        <taxon>Caldivirga</taxon>
    </lineage>
</organism>
<reference evidence="1 2" key="1">
    <citation type="submission" date="2007-10" db="EMBL/GenBank/DDBJ databases">
        <title>Complete sequence of Caldivirga maquilingensis IC-167.</title>
        <authorList>
            <consortium name="US DOE Joint Genome Institute"/>
            <person name="Copeland A."/>
            <person name="Lucas S."/>
            <person name="Lapidus A."/>
            <person name="Barry K."/>
            <person name="Glavina del Rio T."/>
            <person name="Dalin E."/>
            <person name="Tice H."/>
            <person name="Pitluck S."/>
            <person name="Saunders E."/>
            <person name="Brettin T."/>
            <person name="Bruce D."/>
            <person name="Detter J.C."/>
            <person name="Han C."/>
            <person name="Schmutz J."/>
            <person name="Larimer F."/>
            <person name="Land M."/>
            <person name="Hauser L."/>
            <person name="Kyrpides N."/>
            <person name="Ivanova N."/>
            <person name="Biddle J.F."/>
            <person name="Zhang Z."/>
            <person name="Fitz-Gibbon S.T."/>
            <person name="Lowe T.M."/>
            <person name="Saltikov C."/>
            <person name="House C.H."/>
            <person name="Richardson P."/>
        </authorList>
    </citation>
    <scope>NUCLEOTIDE SEQUENCE [LARGE SCALE GENOMIC DNA]</scope>
    <source>
        <strain evidence="2">ATCC 700844 / DSM 13496 / JCM 10307 / IC-167</strain>
    </source>
</reference>
<dbReference type="PANTHER" id="PTHR34237:SF4">
    <property type="entry name" value="PAREP1 FAMILY PROTEIN"/>
    <property type="match status" value="1"/>
</dbReference>
<dbReference type="Pfam" id="PF05942">
    <property type="entry name" value="PaREP1"/>
    <property type="match status" value="1"/>
</dbReference>
<dbReference type="Proteomes" id="UP000001137">
    <property type="component" value="Chromosome"/>
</dbReference>
<dbReference type="eggNOG" id="arCOG03721">
    <property type="taxonomic scope" value="Archaea"/>
</dbReference>
<proteinExistence type="predicted"/>
<dbReference type="Gene3D" id="1.20.120.330">
    <property type="entry name" value="Nucleotidyltransferases domain 2"/>
    <property type="match status" value="1"/>
</dbReference>
<dbReference type="RefSeq" id="WP_012186484.1">
    <property type="nucleotide sequence ID" value="NC_009954.1"/>
</dbReference>
<evidence type="ECO:0000313" key="2">
    <source>
        <dbReference type="Proteomes" id="UP000001137"/>
    </source>
</evidence>
<sequence length="185" mass="21279">MATITIPKKLYEALRKHGIDVETKAIEALLKEAQLDPNEEAEIHLELAQKLLNEGEALIEKDPIQAGEKLYKAAEESVKALAIHYNLKDILEKARDRGRWTVTELEKAVLQISSRAGEWFRRAWDAAWTLHVWGFHEAKFDSEDVREREPDIKRIIEEAIKAIGRDGENKDFKDTTDNKHSETTH</sequence>
<gene>
    <name evidence="1" type="ordered locus">Cmaq_1440</name>
</gene>
<keyword evidence="2" id="KW-1185">Reference proteome</keyword>
<dbReference type="STRING" id="397948.Cmaq_1440"/>
<evidence type="ECO:0000313" key="1">
    <source>
        <dbReference type="EMBL" id="ABW02265.1"/>
    </source>
</evidence>